<keyword evidence="14" id="KW-0175">Coiled coil</keyword>
<keyword evidence="7" id="KW-0028">Amino-acid biosynthesis</keyword>
<feature type="domain" description="Hcy-binding" evidence="16">
    <location>
        <begin position="1216"/>
        <end position="1549"/>
    </location>
</feature>
<accession>A0A9P1BJD1</accession>
<dbReference type="GO" id="GO:0005829">
    <property type="term" value="C:cytosol"/>
    <property type="evidence" value="ECO:0007669"/>
    <property type="project" value="TreeGrafter"/>
</dbReference>
<evidence type="ECO:0000259" key="17">
    <source>
        <dbReference type="PROSITE" id="PS50972"/>
    </source>
</evidence>
<feature type="coiled-coil region" evidence="14">
    <location>
        <begin position="2308"/>
        <end position="2335"/>
    </location>
</feature>
<dbReference type="InterPro" id="IPR036589">
    <property type="entry name" value="HCY_dom_sf"/>
</dbReference>
<dbReference type="GO" id="GO:0032259">
    <property type="term" value="P:methylation"/>
    <property type="evidence" value="ECO:0007669"/>
    <property type="project" value="UniProtKB-KW"/>
</dbReference>
<evidence type="ECO:0000259" key="16">
    <source>
        <dbReference type="PROSITE" id="PS50970"/>
    </source>
</evidence>
<dbReference type="SUPFAM" id="SSF82282">
    <property type="entry name" value="Homocysteine S-methyltransferase"/>
    <property type="match status" value="2"/>
</dbReference>
<evidence type="ECO:0000256" key="3">
    <source>
        <dbReference type="ARBA" id="ARBA00005178"/>
    </source>
</evidence>
<dbReference type="PROSITE" id="PS50970">
    <property type="entry name" value="HCY"/>
    <property type="match status" value="2"/>
</dbReference>
<evidence type="ECO:0000256" key="9">
    <source>
        <dbReference type="ARBA" id="ARBA00022833"/>
    </source>
</evidence>
<dbReference type="Gene3D" id="3.40.50.720">
    <property type="entry name" value="NAD(P)-binding Rossmann-like Domain"/>
    <property type="match status" value="1"/>
</dbReference>
<dbReference type="SMART" id="SM00822">
    <property type="entry name" value="PKS_KR"/>
    <property type="match status" value="1"/>
</dbReference>
<proteinExistence type="inferred from homology"/>
<keyword evidence="6 20" id="KW-0489">Methyltransferase</keyword>
<evidence type="ECO:0000313" key="18">
    <source>
        <dbReference type="EMBL" id="CAI3974459.1"/>
    </source>
</evidence>
<comment type="pathway">
    <text evidence="3">Amino-acid biosynthesis; L-methionine biosynthesis via de novo pathway; L-methionine from L-homocysteine (MetH route): step 1/1.</text>
</comment>
<dbReference type="Pfam" id="PF00809">
    <property type="entry name" value="Pterin_bind"/>
    <property type="match status" value="2"/>
</dbReference>
<dbReference type="OrthoDB" id="261426at2759"/>
<evidence type="ECO:0000313" key="20">
    <source>
        <dbReference type="EMBL" id="CAL4761771.1"/>
    </source>
</evidence>
<dbReference type="Gene3D" id="3.20.20.330">
    <property type="entry name" value="Homocysteine-binding-like domain"/>
    <property type="match status" value="2"/>
</dbReference>
<feature type="region of interest" description="Disordered" evidence="15">
    <location>
        <begin position="94"/>
        <end position="125"/>
    </location>
</feature>
<evidence type="ECO:0000256" key="6">
    <source>
        <dbReference type="ARBA" id="ARBA00022603"/>
    </source>
</evidence>
<gene>
    <name evidence="18" type="ORF">C1SCF055_LOCUS2858</name>
</gene>
<sequence>MVKGQRWKVLGGADGIIAREGAEEYSRMLPEVLPTGAVVEEQEIKGNRLRFIRLSGRGPYTGWVDVKDGKTDLLMKVEKKTASLAVPTAVEDDLDGTSKRKKGEQKYRSAAPDAHLGGLPFEASKDKPARPGRFWKVVGAARDGLKVWQGVSENSQIFPGTLPQGAVVEEVQVVGNRLSFTDFSMRGPPSGWVNLRENGRDMLVIDTEGLSTLNIAEALRESAGMNFVPPANVEPPLSGWAKLSEMYQKPEGKMDVAAAAAETDDSKKRRKRRTVAAKEMPKLEELAHATEETLVDVLGFPEQEAKHFAMLNDESKQRVITECRALIDMSPLERQEAFEKLRKAWPQGPFPSFAKPTENLPPVSNNLLPKGTCFPLKRPSTKTPAVGQPLASALDGKPGFFAPETMKNVLEQKKALQSLVPKSSPSDGSQEVAADPSVATMDLCRLPTTKAEPEKLSKTVIMKGKVSAVDVSIYLASEMKTRPIVLDSGCGAKLLSGKLSEADYRGERAKVLRDSAPQMGNVDLLSLSKPSFVSDTHKDYFKAGVDICCTNTLKANAFGQKDFKTGKFVTEMNKAAAQLAKRAAAEVTKQEVKKPRFVAGLVGPCEVRTNFDEMVEAYTEQIKGLAEGGVDLLALEMHEARSAKAALCAASEVYRQMKQRVPPLIIHAVIDPATGRTMGGQTADAFYISVKHARPLAVGVVGSKVSTSYSQLLQQCGCFSSMKSGPEALQAMKELPNFVGLGPGGLPSNFSALGGLQRATRALPEVKSKLMLSGLESHVVESFTLIGQRGSTRAFGAFGADWGGMAVDGDILEWSPNDEHLFQMACNMLAPPVGFARLGTRSKALDLCAADSDNGADILDICVDGVANDGSNRGSKVLMTKFTTLCDADPRVAKSPMMICSSDWKVVKEGLGNLQGRCIVNAICLMVGEDEFLQLAKETMKYGAALVVMAIGEQGRAVTAKDKVALLQRSYRLLRQKLDFPAEDIILDCHLQTLRHDEHPMEVISAMGDLKRLCPCAQLTVGLSNLSAAFGRLGKLREALHSTFLQHAVPKGLNMALAPAGRLPLYGDLEQETRQLCEDVILNSQKDQTALKRFMAFLNFRSGNTVCLPLQAADAHDAGAWWTLPECKAAGKEAQKQYLEKRGPMPTAAQQKAYWSALKPARLSGGKEVPPEAGCERPKPCRVSASGAAQQVMSALQSGTAIPYTTLLGQLNTMLSVLAGLGRCRKVLVTDGPMGPSDQLAGQDEAAFRGQNRFPATAKNNLDLLSITKPDLVLNAHRALLKAGADIIRTNTRNGDGLCQAFYGTEDATYELNKAAATLAKQAVTEAVAAASSSMKFVAGVIGPSTGSLSSPKTKTTWDQMVNGYRPQVRGLVEGGAHLLLLDMVSDTSNAKAAVYAIQEYFELNPKARLPLLINVSLKADGRTPSGQSLEACVVSLLHAQALAFGIGGDAAASSIPQLSGTCSCWIQWTGTAPSDSINIFSPSGSKPKDIQDAVAQMEKASPRALPSEISSTLQLSNLDAVKPADGLKLIGQRCHVQGSHRFKGLVHACKYTSDDDDIWEAALEVAMKQAEDHADLLDLNFDSPNVDAPEALGSCGAGHGQVCSQMFPPSEAGTGAPSAPRLQGRISSGSWKVIAEGLKNTQGKCIVNGLSVCSSEEEFLRIAAECRRFGAAVIILALPRHEGGYPNKEEKVESCQRAYQLLRSKLDFPKEDIIFDCLLTPVGSEVPASVKDFIDAVSEVKGLCPGVSFTAGVSNLSHGARTAAMLREALASAFLQHAVPKGLNFAFVELGHLPRLDSIEEPTKSMCIEVMNTQAPDGPHVSKLLNFAAFLSGSAAAEEAQKKAPRNTLQRKDKAALVPVVQKQTPPEPLRPSPQFIHPVETLVQATGTVSSSIFQTFGSKAHAAANYHRLITATTINRTVHFSSISVYMGQGGSGPVTGASGIMDGLALWERHQGINQYSTTVLWGAIGEIGLRKAIYGSRDVFAQFDLGQKLIGPADTAFLEKAVCLNPATWDFVGLAYLDNTWQDSLAGRGATTGLQGRKTFVEKAKLESDLKNAEMKLLVLYEELLTLNELEEKDETLLKKATKCRQDKTSVMHQIKECQDQLSEKKAEIEEWHTQEQNLQAEFTDLVGENSPFLSALLKVYKKKVKRSKRKKGGEEEDFDEDEEDEDDEGSDIESDEDEDMEDDDTGPPQGCDHQIYESVIDLRDKRLEMEDALQEIQKAVEGLKQTHKKLLDDERRIDKEQKMTDAEIQQFQTDKQRKLNQVPIVFALRLSQVQCLAPESDAMERMPAELGQQVIFTNEGLKRLMSRITELHQEIKEVKARHKQLQRDFRVRKKDKNVALQHIEDLHGKFQDIQMLKFGQIVDLDLIERSAPNKYVQELQEKVLQAEAEHRRRIAEWQKRMEKQKKELTKITCDNTSLMEQIVSMGYSQMQLDAALNARIANVTVNDNEPLNELREMERDRCKDLLSLQSKEIATLKAEINLFRKKGGHIYTTVTANRQ</sequence>
<dbReference type="PANTHER" id="PTHR45833">
    <property type="entry name" value="METHIONINE SYNTHASE"/>
    <property type="match status" value="1"/>
</dbReference>
<dbReference type="EMBL" id="CAMXCT030000136">
    <property type="protein sequence ID" value="CAL4761771.1"/>
    <property type="molecule type" value="Genomic_DNA"/>
</dbReference>
<dbReference type="GO" id="GO:0042558">
    <property type="term" value="P:pteridine-containing compound metabolic process"/>
    <property type="evidence" value="ECO:0007669"/>
    <property type="project" value="InterPro"/>
</dbReference>
<dbReference type="InterPro" id="IPR000489">
    <property type="entry name" value="Pterin-binding_dom"/>
</dbReference>
<comment type="caution">
    <text evidence="18">The sequence shown here is derived from an EMBL/GenBank/DDBJ whole genome shotgun (WGS) entry which is preliminary data.</text>
</comment>
<keyword evidence="8" id="KW-0808">Transferase</keyword>
<reference evidence="18" key="1">
    <citation type="submission" date="2022-10" db="EMBL/GenBank/DDBJ databases">
        <authorList>
            <person name="Chen Y."/>
            <person name="Dougan E. K."/>
            <person name="Chan C."/>
            <person name="Rhodes N."/>
            <person name="Thang M."/>
        </authorList>
    </citation>
    <scope>NUCLEOTIDE SEQUENCE</scope>
</reference>
<evidence type="ECO:0000256" key="5">
    <source>
        <dbReference type="ARBA" id="ARBA00012032"/>
    </source>
</evidence>
<organism evidence="18">
    <name type="scientific">Cladocopium goreaui</name>
    <dbReference type="NCBI Taxonomy" id="2562237"/>
    <lineage>
        <taxon>Eukaryota</taxon>
        <taxon>Sar</taxon>
        <taxon>Alveolata</taxon>
        <taxon>Dinophyceae</taxon>
        <taxon>Suessiales</taxon>
        <taxon>Symbiodiniaceae</taxon>
        <taxon>Cladocopium</taxon>
    </lineage>
</organism>
<dbReference type="InterPro" id="IPR003726">
    <property type="entry name" value="HCY_dom"/>
</dbReference>
<evidence type="ECO:0000256" key="10">
    <source>
        <dbReference type="ARBA" id="ARBA00023167"/>
    </source>
</evidence>
<feature type="domain" description="Pterin-binding" evidence="17">
    <location>
        <begin position="821"/>
        <end position="1078"/>
    </location>
</feature>
<feature type="domain" description="Hcy-binding" evidence="16">
    <location>
        <begin position="472"/>
        <end position="790"/>
    </location>
</feature>
<evidence type="ECO:0000256" key="15">
    <source>
        <dbReference type="SAM" id="MobiDB-lite"/>
    </source>
</evidence>
<comment type="caution">
    <text evidence="13">Lacks conserved residue(s) required for the propagation of feature annotation.</text>
</comment>
<name>A0A9P1BJD1_9DINO</name>
<evidence type="ECO:0000256" key="12">
    <source>
        <dbReference type="ARBA" id="ARBA00031040"/>
    </source>
</evidence>
<evidence type="ECO:0000256" key="11">
    <source>
        <dbReference type="ARBA" id="ARBA00030163"/>
    </source>
</evidence>
<dbReference type="InterPro" id="IPR050554">
    <property type="entry name" value="Met_Synthase/Corrinoid"/>
</dbReference>
<dbReference type="Gene3D" id="3.20.20.20">
    <property type="entry name" value="Dihydropteroate synthase-like"/>
    <property type="match status" value="2"/>
</dbReference>
<evidence type="ECO:0000256" key="4">
    <source>
        <dbReference type="ARBA" id="ARBA00010398"/>
    </source>
</evidence>
<dbReference type="EC" id="2.1.1.13" evidence="5"/>
<evidence type="ECO:0000256" key="13">
    <source>
        <dbReference type="PROSITE-ProRule" id="PRU00333"/>
    </source>
</evidence>
<dbReference type="Pfam" id="PF08659">
    <property type="entry name" value="KR"/>
    <property type="match status" value="1"/>
</dbReference>
<evidence type="ECO:0000256" key="8">
    <source>
        <dbReference type="ARBA" id="ARBA00022679"/>
    </source>
</evidence>
<evidence type="ECO:0000313" key="19">
    <source>
        <dbReference type="EMBL" id="CAL1127834.1"/>
    </source>
</evidence>
<dbReference type="PROSITE" id="PS50972">
    <property type="entry name" value="PTERIN_BINDING"/>
    <property type="match status" value="2"/>
</dbReference>
<dbReference type="GO" id="GO:0008705">
    <property type="term" value="F:methionine synthase activity"/>
    <property type="evidence" value="ECO:0007669"/>
    <property type="project" value="UniProtKB-EC"/>
</dbReference>
<evidence type="ECO:0000256" key="7">
    <source>
        <dbReference type="ARBA" id="ARBA00022605"/>
    </source>
</evidence>
<dbReference type="InterPro" id="IPR011005">
    <property type="entry name" value="Dihydropteroate_synth-like_sf"/>
</dbReference>
<feature type="coiled-coil region" evidence="14">
    <location>
        <begin position="2206"/>
        <end position="2240"/>
    </location>
</feature>
<comment type="cofactor">
    <cofactor evidence="2">
        <name>methylcob(III)alamin</name>
        <dbReference type="ChEBI" id="CHEBI:28115"/>
    </cofactor>
</comment>
<evidence type="ECO:0000256" key="2">
    <source>
        <dbReference type="ARBA" id="ARBA00001956"/>
    </source>
</evidence>
<feature type="region of interest" description="Disordered" evidence="15">
    <location>
        <begin position="2157"/>
        <end position="2202"/>
    </location>
</feature>
<evidence type="ECO:0000313" key="21">
    <source>
        <dbReference type="Proteomes" id="UP001152797"/>
    </source>
</evidence>
<comment type="cofactor">
    <cofactor evidence="1">
        <name>Zn(2+)</name>
        <dbReference type="ChEBI" id="CHEBI:29105"/>
    </cofactor>
</comment>
<feature type="compositionally biased region" description="Acidic residues" evidence="15">
    <location>
        <begin position="2161"/>
        <end position="2192"/>
    </location>
</feature>
<protein>
    <recommendedName>
        <fullName evidence="5">methionine synthase</fullName>
        <ecNumber evidence="5">2.1.1.13</ecNumber>
    </recommendedName>
    <alternativeName>
        <fullName evidence="12">5-methyltetrahydrofolate--homocysteine methyltransferase</fullName>
    </alternativeName>
    <alternativeName>
        <fullName evidence="11">Vitamin-B12 dependent methionine synthase</fullName>
    </alternativeName>
</protein>
<evidence type="ECO:0000256" key="1">
    <source>
        <dbReference type="ARBA" id="ARBA00001947"/>
    </source>
</evidence>
<feature type="coiled-coil region" evidence="14">
    <location>
        <begin position="2383"/>
        <end position="2421"/>
    </location>
</feature>
<dbReference type="Pfam" id="PF02574">
    <property type="entry name" value="S-methyl_trans"/>
    <property type="match status" value="2"/>
</dbReference>
<feature type="coiled-coil region" evidence="14">
    <location>
        <begin position="2049"/>
        <end position="2128"/>
    </location>
</feature>
<feature type="domain" description="Pterin-binding" evidence="17">
    <location>
        <begin position="1528"/>
        <end position="1809"/>
    </location>
</feature>
<dbReference type="EMBL" id="CAMXCT020000136">
    <property type="protein sequence ID" value="CAL1127834.1"/>
    <property type="molecule type" value="Genomic_DNA"/>
</dbReference>
<dbReference type="InterPro" id="IPR057326">
    <property type="entry name" value="KR_dom"/>
</dbReference>
<comment type="similarity">
    <text evidence="4">Belongs to the vitamin-B12 dependent methionine synthase family.</text>
</comment>
<dbReference type="Pfam" id="PF25828">
    <property type="entry name" value="CC_Cfap43"/>
    <property type="match status" value="1"/>
</dbReference>
<dbReference type="SUPFAM" id="SSF51717">
    <property type="entry name" value="Dihydropteroate synthetase-like"/>
    <property type="match status" value="2"/>
</dbReference>
<dbReference type="InterPro" id="IPR013968">
    <property type="entry name" value="PKS_KR"/>
</dbReference>
<evidence type="ECO:0000256" key="14">
    <source>
        <dbReference type="SAM" id="Coils"/>
    </source>
</evidence>
<reference evidence="19" key="2">
    <citation type="submission" date="2024-04" db="EMBL/GenBank/DDBJ databases">
        <authorList>
            <person name="Chen Y."/>
            <person name="Shah S."/>
            <person name="Dougan E. K."/>
            <person name="Thang M."/>
            <person name="Chan C."/>
        </authorList>
    </citation>
    <scope>NUCLEOTIDE SEQUENCE [LARGE SCALE GENOMIC DNA]</scope>
</reference>
<keyword evidence="10" id="KW-0486">Methionine biosynthesis</keyword>
<keyword evidence="9" id="KW-0862">Zinc</keyword>
<keyword evidence="21" id="KW-1185">Reference proteome</keyword>
<dbReference type="Proteomes" id="UP001152797">
    <property type="component" value="Unassembled WGS sequence"/>
</dbReference>
<dbReference type="EMBL" id="CAMXCT010000136">
    <property type="protein sequence ID" value="CAI3974459.1"/>
    <property type="molecule type" value="Genomic_DNA"/>
</dbReference>